<name>A0A3D4SYZ3_9CORY</name>
<dbReference type="Proteomes" id="UP000261739">
    <property type="component" value="Unassembled WGS sequence"/>
</dbReference>
<sequence>MPTTTNDAVSYAARRLGPRWQLVLDIAARVTDRGLELPEISEPDAVDTYIDEHVTVARAAEIRRQTANIVAEIAPPADVTDGLKLGRIAEMLGGHRSSAGSTLADLFGGTAGERDAAEHAGPTALQHQVRAQLYGKALAVGPEATPAELWEKITALATDPA</sequence>
<dbReference type="AlphaFoldDB" id="A0A3D4SYZ3"/>
<reference evidence="1 2" key="1">
    <citation type="journal article" date="2018" name="Nat. Biotechnol.">
        <title>A standardized bacterial taxonomy based on genome phylogeny substantially revises the tree of life.</title>
        <authorList>
            <person name="Parks D.H."/>
            <person name="Chuvochina M."/>
            <person name="Waite D.W."/>
            <person name="Rinke C."/>
            <person name="Skarshewski A."/>
            <person name="Chaumeil P.A."/>
            <person name="Hugenholtz P."/>
        </authorList>
    </citation>
    <scope>NUCLEOTIDE SEQUENCE [LARGE SCALE GENOMIC DNA]</scope>
    <source>
        <strain evidence="1">UBA11247</strain>
    </source>
</reference>
<evidence type="ECO:0000313" key="1">
    <source>
        <dbReference type="EMBL" id="HCT14482.1"/>
    </source>
</evidence>
<organism evidence="1 2">
    <name type="scientific">Corynebacterium nuruki</name>
    <dbReference type="NCBI Taxonomy" id="1032851"/>
    <lineage>
        <taxon>Bacteria</taxon>
        <taxon>Bacillati</taxon>
        <taxon>Actinomycetota</taxon>
        <taxon>Actinomycetes</taxon>
        <taxon>Mycobacteriales</taxon>
        <taxon>Corynebacteriaceae</taxon>
        <taxon>Corynebacterium</taxon>
    </lineage>
</organism>
<dbReference type="EMBL" id="DQID01000177">
    <property type="protein sequence ID" value="HCT14482.1"/>
    <property type="molecule type" value="Genomic_DNA"/>
</dbReference>
<proteinExistence type="predicted"/>
<gene>
    <name evidence="1" type="ORF">DIW82_06745</name>
</gene>
<evidence type="ECO:0000313" key="2">
    <source>
        <dbReference type="Proteomes" id="UP000261739"/>
    </source>
</evidence>
<comment type="caution">
    <text evidence="1">The sequence shown here is derived from an EMBL/GenBank/DDBJ whole genome shotgun (WGS) entry which is preliminary data.</text>
</comment>
<accession>A0A3D4SYZ3</accession>
<protein>
    <submittedName>
        <fullName evidence="1">Uncharacterized protein</fullName>
    </submittedName>
</protein>
<dbReference type="RefSeq" id="WP_010122018.1">
    <property type="nucleotide sequence ID" value="NZ_DAITTW010000022.1"/>
</dbReference>
<dbReference type="STRING" id="863239.GCA_000213935_00484"/>